<keyword evidence="3" id="KW-1185">Reference proteome</keyword>
<gene>
    <name evidence="2" type="primary">CUN003</name>
</gene>
<evidence type="ECO:0000256" key="1">
    <source>
        <dbReference type="SAM" id="MobiDB-lite"/>
    </source>
</evidence>
<dbReference type="GeneID" id="921859"/>
<name>Q919R2_NPVCO</name>
<feature type="compositionally biased region" description="Low complexity" evidence="1">
    <location>
        <begin position="13"/>
        <end position="24"/>
    </location>
</feature>
<sequence>MRCQIEQHKRQQQQHQQHQRSSSSLGSDGEYIKVYNVRQTLKDFDYPEGRLLAPCNMWVPRTILGNSAPNVPGKN</sequence>
<reference evidence="2 3" key="1">
    <citation type="journal article" date="2001" name="J. Virol.">
        <title>Genome sequence of a baculovirus pathogenic for Culex nigripalpus.</title>
        <authorList>
            <person name="Afonso C.L."/>
            <person name="Tulman E.R."/>
            <person name="Lu Z."/>
            <person name="Balinsky C.A."/>
            <person name="Moser B.A."/>
            <person name="Becnel J.J."/>
            <person name="Rock D.L."/>
            <person name="Kutish G.F."/>
        </authorList>
    </citation>
    <scope>NUCLEOTIDE SEQUENCE [LARGE SCALE GENOMIC DNA]</scope>
    <source>
        <strain evidence="3">Isolate Florida/1997</strain>
    </source>
</reference>
<dbReference type="RefSeq" id="NP_203307.1">
    <property type="nucleotide sequence ID" value="NC_003084.1"/>
</dbReference>
<dbReference type="Proteomes" id="UP000006635">
    <property type="component" value="Segment"/>
</dbReference>
<accession>Q919R2</accession>
<feature type="region of interest" description="Disordered" evidence="1">
    <location>
        <begin position="1"/>
        <end position="29"/>
    </location>
</feature>
<organism evidence="2 3">
    <name type="scientific">Culex nigripalpus nucleopolyhedrovirus (isolate Florida/1997)</name>
    <name type="common">CuniNPV</name>
    <dbReference type="NCBI Taxonomy" id="645993"/>
    <lineage>
        <taxon>Viruses</taxon>
        <taxon>Viruses incertae sedis</taxon>
        <taxon>Naldaviricetes</taxon>
        <taxon>Lefavirales</taxon>
        <taxon>Baculoviridae</taxon>
        <taxon>Deltabaculovirus</taxon>
    </lineage>
</organism>
<dbReference type="EMBL" id="AF403738">
    <property type="protein sequence ID" value="AAK94081.1"/>
    <property type="molecule type" value="Genomic_DNA"/>
</dbReference>
<evidence type="ECO:0000313" key="3">
    <source>
        <dbReference type="Proteomes" id="UP000006635"/>
    </source>
</evidence>
<proteinExistence type="predicted"/>
<dbReference type="KEGG" id="vg:921859"/>
<protein>
    <submittedName>
        <fullName evidence="2">Uncharacterized protein</fullName>
    </submittedName>
</protein>
<organismHost>
    <name type="scientific">Culex nigripalpus</name>
    <dbReference type="NCBI Taxonomy" id="42429"/>
</organismHost>
<evidence type="ECO:0000313" key="2">
    <source>
        <dbReference type="EMBL" id="AAK94081.1"/>
    </source>
</evidence>